<feature type="binding site" evidence="1">
    <location>
        <position position="153"/>
    </location>
    <ligand>
        <name>a divalent metal cation</name>
        <dbReference type="ChEBI" id="CHEBI:60240"/>
        <label>2</label>
    </ligand>
</feature>
<dbReference type="PANTHER" id="PTHR46124">
    <property type="entry name" value="D-AMINOACYL-TRNA DEACYLASE"/>
    <property type="match status" value="1"/>
</dbReference>
<feature type="binding site" evidence="1">
    <location>
        <position position="9"/>
    </location>
    <ligand>
        <name>a divalent metal cation</name>
        <dbReference type="ChEBI" id="CHEBI:60240"/>
        <label>1</label>
    </ligand>
</feature>
<evidence type="ECO:0000313" key="2">
    <source>
        <dbReference type="EMBL" id="HIZ17506.1"/>
    </source>
</evidence>
<dbReference type="Gene3D" id="3.20.20.140">
    <property type="entry name" value="Metal-dependent hydrolases"/>
    <property type="match status" value="1"/>
</dbReference>
<dbReference type="InterPro" id="IPR001130">
    <property type="entry name" value="TatD-like"/>
</dbReference>
<organism evidence="2 3">
    <name type="scientific">Candidatus Olsenella stercoravium</name>
    <dbReference type="NCBI Taxonomy" id="2838713"/>
    <lineage>
        <taxon>Bacteria</taxon>
        <taxon>Bacillati</taxon>
        <taxon>Actinomycetota</taxon>
        <taxon>Coriobacteriia</taxon>
        <taxon>Coriobacteriales</taxon>
        <taxon>Atopobiaceae</taxon>
        <taxon>Olsenella</taxon>
    </lineage>
</organism>
<feature type="binding site" evidence="1">
    <location>
        <position position="85"/>
    </location>
    <ligand>
        <name>a divalent metal cation</name>
        <dbReference type="ChEBI" id="CHEBI:60240"/>
        <label>1</label>
    </ligand>
</feature>
<dbReference type="PANTHER" id="PTHR46124:SF2">
    <property type="entry name" value="D-AMINOACYL-TRNA DEACYLASE"/>
    <property type="match status" value="1"/>
</dbReference>
<dbReference type="GO" id="GO:0016788">
    <property type="term" value="F:hydrolase activity, acting on ester bonds"/>
    <property type="evidence" value="ECO:0007669"/>
    <property type="project" value="InterPro"/>
</dbReference>
<dbReference type="InterPro" id="IPR032466">
    <property type="entry name" value="Metal_Hydrolase"/>
</dbReference>
<dbReference type="GO" id="GO:0046872">
    <property type="term" value="F:metal ion binding"/>
    <property type="evidence" value="ECO:0007669"/>
    <property type="project" value="UniProtKB-KW"/>
</dbReference>
<protein>
    <submittedName>
        <fullName evidence="2">TatD family hydrolase</fullName>
    </submittedName>
</protein>
<proteinExistence type="predicted"/>
<dbReference type="EMBL" id="DXBZ01000002">
    <property type="protein sequence ID" value="HIZ17506.1"/>
    <property type="molecule type" value="Genomic_DNA"/>
</dbReference>
<dbReference type="AlphaFoldDB" id="A0A9D2INL4"/>
<keyword evidence="1" id="KW-0479">Metal-binding</keyword>
<feature type="binding site" evidence="1">
    <location>
        <position position="201"/>
    </location>
    <ligand>
        <name>a divalent metal cation</name>
        <dbReference type="ChEBI" id="CHEBI:60240"/>
        <label>1</label>
    </ligand>
</feature>
<dbReference type="Proteomes" id="UP000824029">
    <property type="component" value="Unassembled WGS sequence"/>
</dbReference>
<reference evidence="2" key="2">
    <citation type="submission" date="2021-04" db="EMBL/GenBank/DDBJ databases">
        <authorList>
            <person name="Gilroy R."/>
        </authorList>
    </citation>
    <scope>NUCLEOTIDE SEQUENCE</scope>
    <source>
        <strain evidence="2">ChiHecolR3B27-1887</strain>
    </source>
</reference>
<feature type="binding site" evidence="1">
    <location>
        <position position="127"/>
    </location>
    <ligand>
        <name>a divalent metal cation</name>
        <dbReference type="ChEBI" id="CHEBI:60240"/>
        <label>2</label>
    </ligand>
</feature>
<dbReference type="PIRSF" id="PIRSF005902">
    <property type="entry name" value="DNase_TatD"/>
    <property type="match status" value="1"/>
</dbReference>
<feature type="binding site" evidence="1">
    <location>
        <position position="7"/>
    </location>
    <ligand>
        <name>a divalent metal cation</name>
        <dbReference type="ChEBI" id="CHEBI:60240"/>
        <label>1</label>
    </ligand>
</feature>
<keyword evidence="2" id="KW-0378">Hydrolase</keyword>
<comment type="caution">
    <text evidence="2">The sequence shown here is derived from an EMBL/GenBank/DDBJ whole genome shotgun (WGS) entry which is preliminary data.</text>
</comment>
<reference evidence="2" key="1">
    <citation type="journal article" date="2021" name="PeerJ">
        <title>Extensive microbial diversity within the chicken gut microbiome revealed by metagenomics and culture.</title>
        <authorList>
            <person name="Gilroy R."/>
            <person name="Ravi A."/>
            <person name="Getino M."/>
            <person name="Pursley I."/>
            <person name="Horton D.L."/>
            <person name="Alikhan N.F."/>
            <person name="Baker D."/>
            <person name="Gharbi K."/>
            <person name="Hall N."/>
            <person name="Watson M."/>
            <person name="Adriaenssens E.M."/>
            <person name="Foster-Nyarko E."/>
            <person name="Jarju S."/>
            <person name="Secka A."/>
            <person name="Antonio M."/>
            <person name="Oren A."/>
            <person name="Chaudhuri R.R."/>
            <person name="La Ragione R."/>
            <person name="Hildebrand F."/>
            <person name="Pallen M.J."/>
        </authorList>
    </citation>
    <scope>NUCLEOTIDE SEQUENCE</scope>
    <source>
        <strain evidence="2">ChiHecolR3B27-1887</strain>
    </source>
</reference>
<sequence>MRLFDTHCHLGWFEDPSRAARRAQASDLGILAVTVCPEEYRALAGVVGDADNVAVAAGLHPWWVRDARDADALIDILPEVRFVGEIGLDAAPQHSAAWEAQIDVFERICTACSKTSDPSAPKVLSIHAVRSAGHVLDVLERSRTAERCRCVLHWFSGSSEELWRAVDLGCIFSLGEQSLSTRRGREYARILPPDRLLTETDLPKEQETPTTIEDVTSSLERTVAAVAAARNADIDDVRHLLASNATGLLGI</sequence>
<dbReference type="Pfam" id="PF01026">
    <property type="entry name" value="TatD_DNase"/>
    <property type="match status" value="1"/>
</dbReference>
<gene>
    <name evidence="2" type="ORF">IAA22_00080</name>
</gene>
<dbReference type="SUPFAM" id="SSF51556">
    <property type="entry name" value="Metallo-dependent hydrolases"/>
    <property type="match status" value="1"/>
</dbReference>
<evidence type="ECO:0000313" key="3">
    <source>
        <dbReference type="Proteomes" id="UP000824029"/>
    </source>
</evidence>
<name>A0A9D2INL4_9ACTN</name>
<evidence type="ECO:0000256" key="1">
    <source>
        <dbReference type="PIRSR" id="PIRSR005902-1"/>
    </source>
</evidence>
<accession>A0A9D2INL4</accession>